<feature type="signal peptide" evidence="2">
    <location>
        <begin position="1"/>
        <end position="16"/>
    </location>
</feature>
<keyword evidence="2" id="KW-0732">Signal</keyword>
<dbReference type="EMBL" id="MU842825">
    <property type="protein sequence ID" value="KAK2032998.1"/>
    <property type="molecule type" value="Genomic_DNA"/>
</dbReference>
<gene>
    <name evidence="3" type="ORF">LX32DRAFT_127989</name>
</gene>
<dbReference type="Proteomes" id="UP001232148">
    <property type="component" value="Unassembled WGS sequence"/>
</dbReference>
<keyword evidence="1" id="KW-0812">Transmembrane</keyword>
<evidence type="ECO:0000313" key="4">
    <source>
        <dbReference type="Proteomes" id="UP001232148"/>
    </source>
</evidence>
<dbReference type="Pfam" id="PF19951">
    <property type="entry name" value="DUF6413"/>
    <property type="match status" value="1"/>
</dbReference>
<organism evidence="3 4">
    <name type="scientific">Colletotrichum zoysiae</name>
    <dbReference type="NCBI Taxonomy" id="1216348"/>
    <lineage>
        <taxon>Eukaryota</taxon>
        <taxon>Fungi</taxon>
        <taxon>Dikarya</taxon>
        <taxon>Ascomycota</taxon>
        <taxon>Pezizomycotina</taxon>
        <taxon>Sordariomycetes</taxon>
        <taxon>Hypocreomycetidae</taxon>
        <taxon>Glomerellales</taxon>
        <taxon>Glomerellaceae</taxon>
        <taxon>Colletotrichum</taxon>
        <taxon>Colletotrichum graminicola species complex</taxon>
    </lineage>
</organism>
<feature type="transmembrane region" description="Helical" evidence="1">
    <location>
        <begin position="63"/>
        <end position="82"/>
    </location>
</feature>
<evidence type="ECO:0000313" key="3">
    <source>
        <dbReference type="EMBL" id="KAK2032998.1"/>
    </source>
</evidence>
<keyword evidence="1" id="KW-0472">Membrane</keyword>
<evidence type="ECO:0000256" key="2">
    <source>
        <dbReference type="SAM" id="SignalP"/>
    </source>
</evidence>
<keyword evidence="4" id="KW-1185">Reference proteome</keyword>
<dbReference type="AlphaFoldDB" id="A0AAD9M8R8"/>
<feature type="chain" id="PRO_5042220414" evidence="2">
    <location>
        <begin position="17"/>
        <end position="175"/>
    </location>
</feature>
<dbReference type="InterPro" id="IPR045634">
    <property type="entry name" value="DUF6413"/>
</dbReference>
<evidence type="ECO:0000256" key="1">
    <source>
        <dbReference type="SAM" id="Phobius"/>
    </source>
</evidence>
<name>A0AAD9M8R8_9PEZI</name>
<reference evidence="3" key="1">
    <citation type="submission" date="2021-06" db="EMBL/GenBank/DDBJ databases">
        <title>Comparative genomics, transcriptomics and evolutionary studies reveal genomic signatures of adaptation to plant cell wall in hemibiotrophic fungi.</title>
        <authorList>
            <consortium name="DOE Joint Genome Institute"/>
            <person name="Baroncelli R."/>
            <person name="Diaz J.F."/>
            <person name="Benocci T."/>
            <person name="Peng M."/>
            <person name="Battaglia E."/>
            <person name="Haridas S."/>
            <person name="Andreopoulos W."/>
            <person name="Labutti K."/>
            <person name="Pangilinan J."/>
            <person name="Floch G.L."/>
            <person name="Makela M.R."/>
            <person name="Henrissat B."/>
            <person name="Grigoriev I.V."/>
            <person name="Crouch J.A."/>
            <person name="De Vries R.P."/>
            <person name="Sukno S.A."/>
            <person name="Thon M.R."/>
        </authorList>
    </citation>
    <scope>NUCLEOTIDE SEQUENCE</scope>
    <source>
        <strain evidence="3">MAFF235873</strain>
    </source>
</reference>
<keyword evidence="1" id="KW-1133">Transmembrane helix</keyword>
<proteinExistence type="predicted"/>
<comment type="caution">
    <text evidence="3">The sequence shown here is derived from an EMBL/GenBank/DDBJ whole genome shotgun (WGS) entry which is preliminary data.</text>
</comment>
<protein>
    <submittedName>
        <fullName evidence="3">Uncharacterized protein</fullName>
    </submittedName>
</protein>
<sequence>MRCSLVFLLAPVTVLALGIGSILGAGSLGRRPSRPTIARPVTGPLCCGQGVADPTNTCSGKGLNSFCVSFLFILFIFSLQFYSGRGEQEKEEGKAKPKADEYLYSARIGGTMLEPVATMWQDFQSDARFWPLRLVILFVMGLDSSDAPNDNDSPSEVCWYDTIRTCAKGHSLPFR</sequence>
<accession>A0AAD9M8R8</accession>